<accession>K6UFD6</accession>
<name>K6UFD6_PLACD</name>
<organism evidence="2 3">
    <name type="scientific">Plasmodium cynomolgi (strain B)</name>
    <dbReference type="NCBI Taxonomy" id="1120755"/>
    <lineage>
        <taxon>Eukaryota</taxon>
        <taxon>Sar</taxon>
        <taxon>Alveolata</taxon>
        <taxon>Apicomplexa</taxon>
        <taxon>Aconoidasida</taxon>
        <taxon>Haemosporida</taxon>
        <taxon>Plasmodiidae</taxon>
        <taxon>Plasmodium</taxon>
        <taxon>Plasmodium (Plasmodium)</taxon>
    </lineage>
</organism>
<sequence>NLFNVEITSYIRFQRLLAKRVVKKELDRSKIRDVIPENNSYSNVKCTSDDIIEYAQLKNKGLNDLEIYKEQFKRKYAKSKGLKRLSEHQEGTSSYNMKLKESIVRKWSILTIVMCSIALIVITLPIYVKMFLDPLAMVLGPDALYLYISYGIICIILKCIILYSIIYIMKKVVKYHRLEAGRG</sequence>
<evidence type="ECO:0000313" key="2">
    <source>
        <dbReference type="EMBL" id="GAB69916.1"/>
    </source>
</evidence>
<dbReference type="RefSeq" id="XP_004228134.1">
    <property type="nucleotide sequence ID" value="XM_004228086.1"/>
</dbReference>
<keyword evidence="1" id="KW-0812">Transmembrane</keyword>
<feature type="transmembrane region" description="Helical" evidence="1">
    <location>
        <begin position="107"/>
        <end position="127"/>
    </location>
</feature>
<dbReference type="KEGG" id="pcy:PCYB_006650"/>
<dbReference type="VEuPathDB" id="PlasmoDB:PCYB_006650"/>
<dbReference type="OrthoDB" id="389443at2759"/>
<dbReference type="Pfam" id="PF12420">
    <property type="entry name" value="DUF3671"/>
    <property type="match status" value="1"/>
</dbReference>
<dbReference type="EMBL" id="DF158155">
    <property type="protein sequence ID" value="GAB69916.1"/>
    <property type="molecule type" value="Genomic_DNA"/>
</dbReference>
<evidence type="ECO:0000256" key="1">
    <source>
        <dbReference type="SAM" id="Phobius"/>
    </source>
</evidence>
<reference evidence="2 3" key="1">
    <citation type="journal article" date="2012" name="Nat. Genet.">
        <title>Plasmodium cynomolgi genome sequences provide insight into Plasmodium vivax and the monkey malaria clade.</title>
        <authorList>
            <person name="Tachibana S."/>
            <person name="Sullivan S.A."/>
            <person name="Kawai S."/>
            <person name="Nakamura S."/>
            <person name="Kim H.R."/>
            <person name="Goto N."/>
            <person name="Arisue N."/>
            <person name="Palacpac N.M.Q."/>
            <person name="Honma H."/>
            <person name="Yagi M."/>
            <person name="Tougan T."/>
            <person name="Katakai Y."/>
            <person name="Kaneko O."/>
            <person name="Mita T."/>
            <person name="Kita K."/>
            <person name="Yasutomi Y."/>
            <person name="Sutton P.L."/>
            <person name="Shakhbatyan R."/>
            <person name="Horii T."/>
            <person name="Yasunaga T."/>
            <person name="Barnwell J.W."/>
            <person name="Escalante A.A."/>
            <person name="Carlton J.M."/>
            <person name="Tanabe K."/>
        </authorList>
    </citation>
    <scope>NUCLEOTIDE SEQUENCE [LARGE SCALE GENOMIC DNA]</scope>
    <source>
        <strain evidence="2 3">B</strain>
    </source>
</reference>
<gene>
    <name evidence="2" type="ORF">PCYB_006650</name>
</gene>
<feature type="non-terminal residue" evidence="2">
    <location>
        <position position="183"/>
    </location>
</feature>
<feature type="transmembrane region" description="Helical" evidence="1">
    <location>
        <begin position="147"/>
        <end position="168"/>
    </location>
</feature>
<dbReference type="InterPro" id="IPR022139">
    <property type="entry name" value="Fam-L/Fam-M-like_plasmodium"/>
</dbReference>
<feature type="non-terminal residue" evidence="2">
    <location>
        <position position="1"/>
    </location>
</feature>
<dbReference type="AlphaFoldDB" id="K6UFD6"/>
<keyword evidence="1" id="KW-1133">Transmembrane helix</keyword>
<dbReference type="Proteomes" id="UP000006319">
    <property type="component" value="Unassembled WGS sequence"/>
</dbReference>
<keyword evidence="3" id="KW-1185">Reference proteome</keyword>
<proteinExistence type="predicted"/>
<dbReference type="GeneID" id="14696458"/>
<dbReference type="OMA" id="ISYGIIC"/>
<keyword evidence="1" id="KW-0472">Membrane</keyword>
<protein>
    <submittedName>
        <fullName evidence="2">CYIR protein</fullName>
    </submittedName>
</protein>
<evidence type="ECO:0000313" key="3">
    <source>
        <dbReference type="Proteomes" id="UP000006319"/>
    </source>
</evidence>